<keyword evidence="2" id="KW-1185">Reference proteome</keyword>
<accession>A0ABM7MPU9</accession>
<sequence>MSAGNGGKLSPFKLQIVMDWRNDMHLTRHKVPHPHRVWLLARLDFHPWTTDEIFITTSNEKCYHLQTRTILNKETP</sequence>
<dbReference type="Proteomes" id="UP000824366">
    <property type="component" value="Chromosome"/>
</dbReference>
<name>A0ABM7MPU9_9BURK</name>
<protein>
    <submittedName>
        <fullName evidence="1">Uncharacterized protein</fullName>
    </submittedName>
</protein>
<reference evidence="1 2" key="1">
    <citation type="journal article" date="2021" name="Microbiol. Spectr.">
        <title>A Single Bacterium Capable of Oxidation and Reduction of Iron at Circumneutral pH.</title>
        <authorList>
            <person name="Kato S."/>
            <person name="Ohkuma M."/>
        </authorList>
    </citation>
    <scope>NUCLEOTIDE SEQUENCE [LARGE SCALE GENOMIC DNA]</scope>
    <source>
        <strain evidence="1 2">MIZ03</strain>
    </source>
</reference>
<gene>
    <name evidence="1" type="ORF">MIZ03_3249</name>
</gene>
<evidence type="ECO:0000313" key="1">
    <source>
        <dbReference type="EMBL" id="BCO28349.1"/>
    </source>
</evidence>
<evidence type="ECO:0000313" key="2">
    <source>
        <dbReference type="Proteomes" id="UP000824366"/>
    </source>
</evidence>
<organism evidence="1 2">
    <name type="scientific">Rhodoferax lithotrophicus</name>
    <dbReference type="NCBI Taxonomy" id="2798804"/>
    <lineage>
        <taxon>Bacteria</taxon>
        <taxon>Pseudomonadati</taxon>
        <taxon>Pseudomonadota</taxon>
        <taxon>Betaproteobacteria</taxon>
        <taxon>Burkholderiales</taxon>
        <taxon>Comamonadaceae</taxon>
        <taxon>Rhodoferax</taxon>
    </lineage>
</organism>
<dbReference type="EMBL" id="AP024238">
    <property type="protein sequence ID" value="BCO28349.1"/>
    <property type="molecule type" value="Genomic_DNA"/>
</dbReference>
<proteinExistence type="predicted"/>